<evidence type="ECO:0000313" key="2">
    <source>
        <dbReference type="EMBL" id="CAE0820288.1"/>
    </source>
</evidence>
<sequence length="167" mass="18377">MEEVSGPSSSIVWCILCCITVSMLPFIICDLYFAYNDTSECLTRDIQKYSIAFNLKTWLLVDGYTSLSLLSCCFLSASLVMCSTTAGLGCFVCTACFASLFGTFRLSWMIVGAIMFWGELNALKDAKNQNLCSSALSGYMWALLIISFISAFFSMCSGRAAKRDQSD</sequence>
<keyword evidence="1" id="KW-1133">Transmembrane helix</keyword>
<keyword evidence="1" id="KW-0472">Membrane</keyword>
<gene>
    <name evidence="2" type="ORF">EGYM00163_LOCUS31459</name>
    <name evidence="3" type="ORF">EGYM00163_LOCUS31460</name>
</gene>
<feature type="transmembrane region" description="Helical" evidence="1">
    <location>
        <begin position="138"/>
        <end position="156"/>
    </location>
</feature>
<protein>
    <recommendedName>
        <fullName evidence="4">Transmembrane protein</fullName>
    </recommendedName>
</protein>
<dbReference type="EMBL" id="HBJA01090399">
    <property type="protein sequence ID" value="CAE0820289.1"/>
    <property type="molecule type" value="Transcribed_RNA"/>
</dbReference>
<evidence type="ECO:0008006" key="4">
    <source>
        <dbReference type="Google" id="ProtNLM"/>
    </source>
</evidence>
<keyword evidence="1" id="KW-0812">Transmembrane</keyword>
<evidence type="ECO:0000256" key="1">
    <source>
        <dbReference type="SAM" id="Phobius"/>
    </source>
</evidence>
<dbReference type="AlphaFoldDB" id="A0A6T2CDY2"/>
<name>A0A6T2CDY2_9EUGL</name>
<proteinExistence type="predicted"/>
<feature type="transmembrane region" description="Helical" evidence="1">
    <location>
        <begin position="63"/>
        <end position="81"/>
    </location>
</feature>
<reference evidence="3" key="1">
    <citation type="submission" date="2021-01" db="EMBL/GenBank/DDBJ databases">
        <authorList>
            <person name="Corre E."/>
            <person name="Pelletier E."/>
            <person name="Niang G."/>
            <person name="Scheremetjew M."/>
            <person name="Finn R."/>
            <person name="Kale V."/>
            <person name="Holt S."/>
            <person name="Cochrane G."/>
            <person name="Meng A."/>
            <person name="Brown T."/>
            <person name="Cohen L."/>
        </authorList>
    </citation>
    <scope>NUCLEOTIDE SEQUENCE</scope>
    <source>
        <strain evidence="3">CCMP1594</strain>
    </source>
</reference>
<evidence type="ECO:0000313" key="3">
    <source>
        <dbReference type="EMBL" id="CAE0820289.1"/>
    </source>
</evidence>
<organism evidence="3">
    <name type="scientific">Eutreptiella gymnastica</name>
    <dbReference type="NCBI Taxonomy" id="73025"/>
    <lineage>
        <taxon>Eukaryota</taxon>
        <taxon>Discoba</taxon>
        <taxon>Euglenozoa</taxon>
        <taxon>Euglenida</taxon>
        <taxon>Spirocuta</taxon>
        <taxon>Euglenophyceae</taxon>
        <taxon>Eutreptiales</taxon>
        <taxon>Eutreptiaceae</taxon>
        <taxon>Eutreptiella</taxon>
    </lineage>
</organism>
<dbReference type="EMBL" id="HBJA01090397">
    <property type="protein sequence ID" value="CAE0820288.1"/>
    <property type="molecule type" value="Transcribed_RNA"/>
</dbReference>
<feature type="transmembrane region" description="Helical" evidence="1">
    <location>
        <begin position="12"/>
        <end position="35"/>
    </location>
</feature>
<feature type="transmembrane region" description="Helical" evidence="1">
    <location>
        <begin position="88"/>
        <end position="118"/>
    </location>
</feature>
<accession>A0A6T2CDY2</accession>